<proteinExistence type="predicted"/>
<evidence type="ECO:0000313" key="2">
    <source>
        <dbReference type="EMBL" id="KAK4291762.1"/>
    </source>
</evidence>
<reference evidence="2" key="1">
    <citation type="submission" date="2023-11" db="EMBL/GenBank/DDBJ databases">
        <title>Genome assemblies of two species of porcelain crab, Petrolisthes cinctipes and Petrolisthes manimaculis (Anomura: Porcellanidae).</title>
        <authorList>
            <person name="Angst P."/>
        </authorList>
    </citation>
    <scope>NUCLEOTIDE SEQUENCE</scope>
    <source>
        <strain evidence="2">PB745_02</strain>
        <tissue evidence="2">Gill</tissue>
    </source>
</reference>
<evidence type="ECO:0000256" key="1">
    <source>
        <dbReference type="SAM" id="SignalP"/>
    </source>
</evidence>
<dbReference type="Proteomes" id="UP001292094">
    <property type="component" value="Unassembled WGS sequence"/>
</dbReference>
<dbReference type="EMBL" id="JAWZYT010005056">
    <property type="protein sequence ID" value="KAK4291762.1"/>
    <property type="molecule type" value="Genomic_DNA"/>
</dbReference>
<name>A0AAE1NLP2_9EUCA</name>
<dbReference type="AlphaFoldDB" id="A0AAE1NLP2"/>
<accession>A0AAE1NLP2</accession>
<keyword evidence="1" id="KW-0732">Signal</keyword>
<sequence length="176" mass="18504">MASGRHSSHMKTLLILVHLLVLPFTAGDPYPQISDDEEVGIGIYGSGWGTSEVDIGEEVDGDLRGGIVPVTMGPTSTEGSDHHDPITVTVTMGPTSTEGSDQHDPITESISMGPTSTQGSYQDNPITEAIAMGPTSTEGSDMGASGVQGCYSYLHTLLTVTLVVLTVPFTRVYHLL</sequence>
<feature type="signal peptide" evidence="1">
    <location>
        <begin position="1"/>
        <end position="27"/>
    </location>
</feature>
<protein>
    <submittedName>
        <fullName evidence="2">Uncharacterized protein</fullName>
    </submittedName>
</protein>
<gene>
    <name evidence="2" type="ORF">Pmani_035434</name>
</gene>
<feature type="chain" id="PRO_5042254469" evidence="1">
    <location>
        <begin position="28"/>
        <end position="176"/>
    </location>
</feature>
<keyword evidence="3" id="KW-1185">Reference proteome</keyword>
<comment type="caution">
    <text evidence="2">The sequence shown here is derived from an EMBL/GenBank/DDBJ whole genome shotgun (WGS) entry which is preliminary data.</text>
</comment>
<organism evidence="2 3">
    <name type="scientific">Petrolisthes manimaculis</name>
    <dbReference type="NCBI Taxonomy" id="1843537"/>
    <lineage>
        <taxon>Eukaryota</taxon>
        <taxon>Metazoa</taxon>
        <taxon>Ecdysozoa</taxon>
        <taxon>Arthropoda</taxon>
        <taxon>Crustacea</taxon>
        <taxon>Multicrustacea</taxon>
        <taxon>Malacostraca</taxon>
        <taxon>Eumalacostraca</taxon>
        <taxon>Eucarida</taxon>
        <taxon>Decapoda</taxon>
        <taxon>Pleocyemata</taxon>
        <taxon>Anomura</taxon>
        <taxon>Galatheoidea</taxon>
        <taxon>Porcellanidae</taxon>
        <taxon>Petrolisthes</taxon>
    </lineage>
</organism>
<evidence type="ECO:0000313" key="3">
    <source>
        <dbReference type="Proteomes" id="UP001292094"/>
    </source>
</evidence>